<feature type="region of interest" description="Disordered" evidence="1">
    <location>
        <begin position="116"/>
        <end position="144"/>
    </location>
</feature>
<dbReference type="RefSeq" id="WP_245714943.1">
    <property type="nucleotide sequence ID" value="NZ_FMHU01000002.1"/>
</dbReference>
<dbReference type="STRING" id="47866.GA0074694_5694"/>
<dbReference type="AlphaFoldDB" id="A0A1C6SLZ8"/>
<keyword evidence="2" id="KW-0472">Membrane</keyword>
<evidence type="ECO:0000313" key="5">
    <source>
        <dbReference type="Proteomes" id="UP000198906"/>
    </source>
</evidence>
<keyword evidence="2" id="KW-0812">Transmembrane</keyword>
<reference evidence="5" key="1">
    <citation type="submission" date="2016-06" db="EMBL/GenBank/DDBJ databases">
        <authorList>
            <person name="Varghese N."/>
        </authorList>
    </citation>
    <scope>NUCLEOTIDE SEQUENCE [LARGE SCALE GENOMIC DNA]</scope>
    <source>
        <strain evidence="5">DSM 46123</strain>
    </source>
</reference>
<feature type="transmembrane region" description="Helical" evidence="2">
    <location>
        <begin position="150"/>
        <end position="172"/>
    </location>
</feature>
<evidence type="ECO:0000256" key="2">
    <source>
        <dbReference type="SAM" id="Phobius"/>
    </source>
</evidence>
<keyword evidence="5" id="KW-1185">Reference proteome</keyword>
<evidence type="ECO:0000256" key="3">
    <source>
        <dbReference type="SAM" id="SignalP"/>
    </source>
</evidence>
<evidence type="ECO:0000313" key="4">
    <source>
        <dbReference type="EMBL" id="SCL30438.1"/>
    </source>
</evidence>
<keyword evidence="2" id="KW-1133">Transmembrane helix</keyword>
<dbReference type="PROSITE" id="PS51318">
    <property type="entry name" value="TAT"/>
    <property type="match status" value="1"/>
</dbReference>
<dbReference type="InterPro" id="IPR006311">
    <property type="entry name" value="TAT_signal"/>
</dbReference>
<feature type="signal peptide" evidence="3">
    <location>
        <begin position="1"/>
        <end position="31"/>
    </location>
</feature>
<keyword evidence="3" id="KW-0732">Signal</keyword>
<dbReference type="EMBL" id="FMHU01000002">
    <property type="protein sequence ID" value="SCL30438.1"/>
    <property type="molecule type" value="Genomic_DNA"/>
</dbReference>
<evidence type="ECO:0008006" key="6">
    <source>
        <dbReference type="Google" id="ProtNLM"/>
    </source>
</evidence>
<organism evidence="4 5">
    <name type="scientific">Micromonospora inyonensis</name>
    <dbReference type="NCBI Taxonomy" id="47866"/>
    <lineage>
        <taxon>Bacteria</taxon>
        <taxon>Bacillati</taxon>
        <taxon>Actinomycetota</taxon>
        <taxon>Actinomycetes</taxon>
        <taxon>Micromonosporales</taxon>
        <taxon>Micromonosporaceae</taxon>
        <taxon>Micromonospora</taxon>
    </lineage>
</organism>
<feature type="compositionally biased region" description="Pro residues" evidence="1">
    <location>
        <begin position="119"/>
        <end position="134"/>
    </location>
</feature>
<proteinExistence type="predicted"/>
<name>A0A1C6SLZ8_9ACTN</name>
<gene>
    <name evidence="4" type="ORF">GA0074694_5694</name>
</gene>
<accession>A0A1C6SLZ8</accession>
<evidence type="ECO:0000256" key="1">
    <source>
        <dbReference type="SAM" id="MobiDB-lite"/>
    </source>
</evidence>
<dbReference type="Proteomes" id="UP000198906">
    <property type="component" value="Unassembled WGS sequence"/>
</dbReference>
<feature type="chain" id="PRO_5008745961" description="MYXO-CTERM domain-containing protein" evidence="3">
    <location>
        <begin position="32"/>
        <end position="182"/>
    </location>
</feature>
<sequence>MVSVTRRGAVVLMGLLLAAAGVLVATAPARAADVYVQLTPSRAGPGELVGIRASCRSTRDPASVESDAFGIVTVHPQHGYLAGTVTLPAHTRPGTYRVKLLCTEGPNASTMLTVTVGGQPPPPPDDGRPQPHPSRGPATGFGGAAGGPDLGALILPGGMGITVAGLVLAMLATRRRGPRTHR</sequence>
<protein>
    <recommendedName>
        <fullName evidence="6">MYXO-CTERM domain-containing protein</fullName>
    </recommendedName>
</protein>